<keyword evidence="4" id="KW-0804">Transcription</keyword>
<keyword evidence="3" id="KW-0731">Sigma factor</keyword>
<protein>
    <recommendedName>
        <fullName evidence="6">RNA polymerase sigma factor 70 region 4 type 2 domain-containing protein</fullName>
    </recommendedName>
</protein>
<dbReference type="InterPro" id="IPR013324">
    <property type="entry name" value="RNA_pol_sigma_r3/r4-like"/>
</dbReference>
<dbReference type="Gene3D" id="1.10.10.10">
    <property type="entry name" value="Winged helix-like DNA-binding domain superfamily/Winged helix DNA-binding domain"/>
    <property type="match status" value="1"/>
</dbReference>
<dbReference type="RefSeq" id="WP_284327858.1">
    <property type="nucleotide sequence ID" value="NZ_BSUN01000001.1"/>
</dbReference>
<sequence length="140" mass="14726">MNPYAPPGEHVVAAADPAFAPPASPPLPGSPAVAASPERPAPRPALADASVTDAARVTDASAESEPSAVDRVVATLPPLERVTLVLRYRLDLDERRIARLLRVSRDDVDTIVAAGREHLAVTLGVSMHDVERVMVGQGSR</sequence>
<comment type="similarity">
    <text evidence="1">Belongs to the sigma-70 factor family. ECF subfamily.</text>
</comment>
<evidence type="ECO:0000313" key="8">
    <source>
        <dbReference type="Proteomes" id="UP001157125"/>
    </source>
</evidence>
<accession>A0ABQ6IBT3</accession>
<proteinExistence type="inferred from homology"/>
<gene>
    <name evidence="7" type="ORF">GCM10025876_14490</name>
</gene>
<evidence type="ECO:0000259" key="6">
    <source>
        <dbReference type="Pfam" id="PF08281"/>
    </source>
</evidence>
<dbReference type="InterPro" id="IPR013249">
    <property type="entry name" value="RNA_pol_sigma70_r4_t2"/>
</dbReference>
<evidence type="ECO:0000256" key="4">
    <source>
        <dbReference type="ARBA" id="ARBA00023163"/>
    </source>
</evidence>
<comment type="caution">
    <text evidence="7">The sequence shown here is derived from an EMBL/GenBank/DDBJ whole genome shotgun (WGS) entry which is preliminary data.</text>
</comment>
<keyword evidence="8" id="KW-1185">Reference proteome</keyword>
<feature type="compositionally biased region" description="Pro residues" evidence="5">
    <location>
        <begin position="19"/>
        <end position="29"/>
    </location>
</feature>
<reference evidence="8" key="1">
    <citation type="journal article" date="2019" name="Int. J. Syst. Evol. Microbiol.">
        <title>The Global Catalogue of Microorganisms (GCM) 10K type strain sequencing project: providing services to taxonomists for standard genome sequencing and annotation.</title>
        <authorList>
            <consortium name="The Broad Institute Genomics Platform"/>
            <consortium name="The Broad Institute Genome Sequencing Center for Infectious Disease"/>
            <person name="Wu L."/>
            <person name="Ma J."/>
        </authorList>
    </citation>
    <scope>NUCLEOTIDE SEQUENCE [LARGE SCALE GENOMIC DNA]</scope>
    <source>
        <strain evidence="8">NBRC 112299</strain>
    </source>
</reference>
<feature type="domain" description="RNA polymerase sigma factor 70 region 4 type 2" evidence="6">
    <location>
        <begin position="68"/>
        <end position="119"/>
    </location>
</feature>
<name>A0ABQ6IBT3_9MICO</name>
<evidence type="ECO:0000256" key="5">
    <source>
        <dbReference type="SAM" id="MobiDB-lite"/>
    </source>
</evidence>
<evidence type="ECO:0000256" key="3">
    <source>
        <dbReference type="ARBA" id="ARBA00023082"/>
    </source>
</evidence>
<dbReference type="Proteomes" id="UP001157125">
    <property type="component" value="Unassembled WGS sequence"/>
</dbReference>
<dbReference type="Pfam" id="PF08281">
    <property type="entry name" value="Sigma70_r4_2"/>
    <property type="match status" value="1"/>
</dbReference>
<dbReference type="SUPFAM" id="SSF88659">
    <property type="entry name" value="Sigma3 and sigma4 domains of RNA polymerase sigma factors"/>
    <property type="match status" value="1"/>
</dbReference>
<dbReference type="EMBL" id="BSUN01000001">
    <property type="protein sequence ID" value="GMA35245.1"/>
    <property type="molecule type" value="Genomic_DNA"/>
</dbReference>
<evidence type="ECO:0000313" key="7">
    <source>
        <dbReference type="EMBL" id="GMA35245.1"/>
    </source>
</evidence>
<feature type="compositionally biased region" description="Low complexity" evidence="5">
    <location>
        <begin position="30"/>
        <end position="50"/>
    </location>
</feature>
<keyword evidence="2" id="KW-0805">Transcription regulation</keyword>
<dbReference type="InterPro" id="IPR036388">
    <property type="entry name" value="WH-like_DNA-bd_sf"/>
</dbReference>
<organism evidence="7 8">
    <name type="scientific">Demequina litorisediminis</name>
    <dbReference type="NCBI Taxonomy" id="1849022"/>
    <lineage>
        <taxon>Bacteria</taxon>
        <taxon>Bacillati</taxon>
        <taxon>Actinomycetota</taxon>
        <taxon>Actinomycetes</taxon>
        <taxon>Micrococcales</taxon>
        <taxon>Demequinaceae</taxon>
        <taxon>Demequina</taxon>
    </lineage>
</organism>
<feature type="region of interest" description="Disordered" evidence="5">
    <location>
        <begin position="15"/>
        <end position="68"/>
    </location>
</feature>
<evidence type="ECO:0000256" key="2">
    <source>
        <dbReference type="ARBA" id="ARBA00023015"/>
    </source>
</evidence>
<evidence type="ECO:0000256" key="1">
    <source>
        <dbReference type="ARBA" id="ARBA00010641"/>
    </source>
</evidence>